<dbReference type="InterPro" id="IPR001313">
    <property type="entry name" value="Pumilio_RNA-bd_rpt"/>
</dbReference>
<dbReference type="AlphaFoldDB" id="A0A2P5DN97"/>
<evidence type="ECO:0000313" key="8">
    <source>
        <dbReference type="Proteomes" id="UP000237105"/>
    </source>
</evidence>
<evidence type="ECO:0000256" key="1">
    <source>
        <dbReference type="ARBA" id="ARBA00022737"/>
    </source>
</evidence>
<dbReference type="GO" id="GO:0005737">
    <property type="term" value="C:cytoplasm"/>
    <property type="evidence" value="ECO:0007669"/>
    <property type="project" value="TreeGrafter"/>
</dbReference>
<dbReference type="PANTHER" id="PTHR12537:SF129">
    <property type="entry name" value="PUMILIO HOMOLOG 15-LIKE"/>
    <property type="match status" value="1"/>
</dbReference>
<evidence type="ECO:0000313" key="7">
    <source>
        <dbReference type="EMBL" id="PON74754.1"/>
    </source>
</evidence>
<keyword evidence="3" id="KW-0694">RNA-binding</keyword>
<name>A0A2P5DN97_PARAD</name>
<dbReference type="OrthoDB" id="668540at2759"/>
<dbReference type="SUPFAM" id="SSF48371">
    <property type="entry name" value="ARM repeat"/>
    <property type="match status" value="1"/>
</dbReference>
<gene>
    <name evidence="7" type="ORF">PanWU01x14_048130</name>
</gene>
<organism evidence="7 8">
    <name type="scientific">Parasponia andersonii</name>
    <name type="common">Sponia andersonii</name>
    <dbReference type="NCBI Taxonomy" id="3476"/>
    <lineage>
        <taxon>Eukaryota</taxon>
        <taxon>Viridiplantae</taxon>
        <taxon>Streptophyta</taxon>
        <taxon>Embryophyta</taxon>
        <taxon>Tracheophyta</taxon>
        <taxon>Spermatophyta</taxon>
        <taxon>Magnoliopsida</taxon>
        <taxon>eudicotyledons</taxon>
        <taxon>Gunneridae</taxon>
        <taxon>Pentapetalae</taxon>
        <taxon>rosids</taxon>
        <taxon>fabids</taxon>
        <taxon>Rosales</taxon>
        <taxon>Cannabaceae</taxon>
        <taxon>Parasponia</taxon>
    </lineage>
</organism>
<dbReference type="Pfam" id="PF00806">
    <property type="entry name" value="PUF"/>
    <property type="match status" value="5"/>
</dbReference>
<dbReference type="SMART" id="SM00025">
    <property type="entry name" value="Pumilio"/>
    <property type="match status" value="7"/>
</dbReference>
<dbReference type="PROSITE" id="PS50302">
    <property type="entry name" value="PUM"/>
    <property type="match status" value="1"/>
</dbReference>
<dbReference type="GO" id="GO:0006417">
    <property type="term" value="P:regulation of translation"/>
    <property type="evidence" value="ECO:0007669"/>
    <property type="project" value="UniProtKB-KW"/>
</dbReference>
<sequence>MNPNNPRDMIGSSSSLDKDDDDDDHHDDLALNHGLDGDLSEDLLEDHRAKLKTAIGRLTKLQVRSSKNNLDHLETPWPVFSKSSTTLQSSGVNNLDHRRRHHHLLCLHKYQNDRYYQWLAASLGRTGRDHMDYQAILHTFGQIRGQVCSVAREIYGCNFLKFRLQNGNPEEKHMIFSEAKEDLCSLMVHRVGNILVKHLIQVVKEDKLLEILIVLTRDVRRLGSVCSDDNGTMVMMGLVMRLRTQEQESLLISAMACIALTMAKSKNGNLVINCCLKHFHAHIVEPLLGVMATKCLEIATDKYGYCILQNYILKAKDCIPFKGEVFNTLVANIIQNAHFLSEHCYGNYVVQWLIELKMPQINQGITTQLEGRFVSLSMKKQGSNVVEKLLIMSGEEIANRITNEILSSSRSLEVLRDPYGNSVARFALEASTGSVRNALDQLIVIYSPQLENHVYGKRLLHEISLSKKHKRSPA</sequence>
<evidence type="ECO:0000256" key="4">
    <source>
        <dbReference type="PROSITE-ProRule" id="PRU00317"/>
    </source>
</evidence>
<dbReference type="Proteomes" id="UP000237105">
    <property type="component" value="Unassembled WGS sequence"/>
</dbReference>
<dbReference type="InterPro" id="IPR033133">
    <property type="entry name" value="PUM-HD"/>
</dbReference>
<keyword evidence="1" id="KW-0677">Repeat</keyword>
<proteinExistence type="predicted"/>
<dbReference type="Gene3D" id="1.25.10.10">
    <property type="entry name" value="Leucine-rich Repeat Variant"/>
    <property type="match status" value="1"/>
</dbReference>
<dbReference type="InterPro" id="IPR016024">
    <property type="entry name" value="ARM-type_fold"/>
</dbReference>
<feature type="repeat" description="Pumilio" evidence="4">
    <location>
        <begin position="368"/>
        <end position="403"/>
    </location>
</feature>
<evidence type="ECO:0000256" key="5">
    <source>
        <dbReference type="SAM" id="MobiDB-lite"/>
    </source>
</evidence>
<dbReference type="GO" id="GO:0003729">
    <property type="term" value="F:mRNA binding"/>
    <property type="evidence" value="ECO:0007669"/>
    <property type="project" value="TreeGrafter"/>
</dbReference>
<dbReference type="EMBL" id="JXTB01000027">
    <property type="protein sequence ID" value="PON74754.1"/>
    <property type="molecule type" value="Genomic_DNA"/>
</dbReference>
<protein>
    <submittedName>
        <fullName evidence="7">Coatomer beta subunit</fullName>
    </submittedName>
</protein>
<dbReference type="InterPro" id="IPR011989">
    <property type="entry name" value="ARM-like"/>
</dbReference>
<accession>A0A2P5DN97</accession>
<keyword evidence="8" id="KW-1185">Reference proteome</keyword>
<evidence type="ECO:0000256" key="2">
    <source>
        <dbReference type="ARBA" id="ARBA00022845"/>
    </source>
</evidence>
<feature type="domain" description="PUM-HD" evidence="6">
    <location>
        <begin position="119"/>
        <end position="467"/>
    </location>
</feature>
<feature type="region of interest" description="Disordered" evidence="5">
    <location>
        <begin position="1"/>
        <end position="29"/>
    </location>
</feature>
<keyword evidence="2" id="KW-0810">Translation regulation</keyword>
<evidence type="ECO:0000259" key="6">
    <source>
        <dbReference type="PROSITE" id="PS50303"/>
    </source>
</evidence>
<dbReference type="PROSITE" id="PS50303">
    <property type="entry name" value="PUM_HD"/>
    <property type="match status" value="1"/>
</dbReference>
<reference evidence="8" key="1">
    <citation type="submission" date="2016-06" db="EMBL/GenBank/DDBJ databases">
        <title>Parallel loss of symbiosis genes in relatives of nitrogen-fixing non-legume Parasponia.</title>
        <authorList>
            <person name="Van Velzen R."/>
            <person name="Holmer R."/>
            <person name="Bu F."/>
            <person name="Rutten L."/>
            <person name="Van Zeijl A."/>
            <person name="Liu W."/>
            <person name="Santuari L."/>
            <person name="Cao Q."/>
            <person name="Sharma T."/>
            <person name="Shen D."/>
            <person name="Roswanjaya Y."/>
            <person name="Wardhani T."/>
            <person name="Kalhor M.S."/>
            <person name="Jansen J."/>
            <person name="Van den Hoogen J."/>
            <person name="Gungor B."/>
            <person name="Hartog M."/>
            <person name="Hontelez J."/>
            <person name="Verver J."/>
            <person name="Yang W.-C."/>
            <person name="Schijlen E."/>
            <person name="Repin R."/>
            <person name="Schilthuizen M."/>
            <person name="Schranz E."/>
            <person name="Heidstra R."/>
            <person name="Miyata K."/>
            <person name="Fedorova E."/>
            <person name="Kohlen W."/>
            <person name="Bisseling T."/>
            <person name="Smit S."/>
            <person name="Geurts R."/>
        </authorList>
    </citation>
    <scope>NUCLEOTIDE SEQUENCE [LARGE SCALE GENOMIC DNA]</scope>
    <source>
        <strain evidence="8">cv. WU1-14</strain>
    </source>
</reference>
<comment type="caution">
    <text evidence="7">The sequence shown here is derived from an EMBL/GenBank/DDBJ whole genome shotgun (WGS) entry which is preliminary data.</text>
</comment>
<dbReference type="PANTHER" id="PTHR12537">
    <property type="entry name" value="RNA BINDING PROTEIN PUMILIO-RELATED"/>
    <property type="match status" value="1"/>
</dbReference>
<evidence type="ECO:0000256" key="3">
    <source>
        <dbReference type="ARBA" id="ARBA00022884"/>
    </source>
</evidence>